<evidence type="ECO:0000259" key="4">
    <source>
        <dbReference type="Pfam" id="PF14775"/>
    </source>
</evidence>
<sequence length="749" mass="88073">MQSDITLESDASKIFGKSEVTNQVESSMLIVCDKIDDGYSLVSNVKVDGNAYEKIRREEDRSEKEQRLQYIEKEEKLAEAKFLEINKQWEKIIKLQHPLDQYESTESHLGNQCRELLADKDRVIRKLKEVLKKADLKLLKDLQRQTSDLTLLLSTVSEQEKILKRAVLAQLSLIEKTIDKAAEETKEEFHKIWQDLDNEREENQARFMSEKVKSVITHYDEIANHENLLQEQDRSSRIRLDQDVQRIHRELQDLKAVCLLNIEKMDYSTHLLRKQAEESKLLKSQQDKTMLKIKSAAEDLKQMTHSYRNNGYKIRKLRNNLDKLYNSIITELEMRKFTDVHLKKFKQIWKFNKETADNLLQKILFMDRTIVERLFQLKWTTPENLYVKNILAKETKLMAVEGDLRMERMSVASRMSRSAVEPNEDILKHLLRILVDSSGFLMEEKLFELLKPHSHSERLLVQLSNVFDVLGIRNEDDVYHLYNHLEPYIECTVCQNQTNMHTEQNFHHSQIDMALVDGSPPPSYTTPSHSFIKNEEDEALLRLDTMIENRYKMTRDVVKEFTDPSAMRSDDASIESWNFDAAHRSIRLTGAKSETLSIKVKPKKSAAAARHVCRYLNHPLTISTSNLMKALQNLVCKLDEKKCSESPITLYDRLERLPPSQYSHIEEGDVVNFWSGYKTIFTMENERQWNAILIGLREYYDELKERHYLNTEVRKLKLDNLALEKVVSLQKVKKTENETRFYDQKNIYF</sequence>
<dbReference type="PANTHER" id="PTHR21625:SF1">
    <property type="entry name" value="DYNEIN REGULATORY COMPLEX PROTEIN 1"/>
    <property type="match status" value="1"/>
</dbReference>
<reference evidence="5 6" key="1">
    <citation type="journal article" date="2017" name="Gigascience">
        <title>Genome sequence of the small brown planthopper, Laodelphax striatellus.</title>
        <authorList>
            <person name="Zhu J."/>
            <person name="Jiang F."/>
            <person name="Wang X."/>
            <person name="Yang P."/>
            <person name="Bao Y."/>
            <person name="Zhao W."/>
            <person name="Wang W."/>
            <person name="Lu H."/>
            <person name="Wang Q."/>
            <person name="Cui N."/>
            <person name="Li J."/>
            <person name="Chen X."/>
            <person name="Luo L."/>
            <person name="Yu J."/>
            <person name="Kang L."/>
            <person name="Cui F."/>
        </authorList>
    </citation>
    <scope>NUCLEOTIDE SEQUENCE [LARGE SCALE GENOMIC DNA]</scope>
    <source>
        <strain evidence="5">Lst14</strain>
    </source>
</reference>
<protein>
    <recommendedName>
        <fullName evidence="7">Dynein regulatory complex protein 1</fullName>
    </recommendedName>
</protein>
<evidence type="ECO:0000313" key="6">
    <source>
        <dbReference type="Proteomes" id="UP000291343"/>
    </source>
</evidence>
<dbReference type="InterPro" id="IPR039505">
    <property type="entry name" value="DRC1/2_N"/>
</dbReference>
<evidence type="ECO:0000256" key="2">
    <source>
        <dbReference type="ARBA" id="ARBA00023054"/>
    </source>
</evidence>
<dbReference type="AlphaFoldDB" id="A0A482XRB3"/>
<dbReference type="STRING" id="195883.A0A482XRB3"/>
<dbReference type="FunCoup" id="A0A482XRB3">
    <property type="interactions" value="25"/>
</dbReference>
<name>A0A482XRB3_LAOST</name>
<feature type="domain" description="Dynein regulatory complex protein 1 C-terminal" evidence="4">
    <location>
        <begin position="673"/>
        <end position="725"/>
    </location>
</feature>
<evidence type="ECO:0000313" key="5">
    <source>
        <dbReference type="EMBL" id="RZF48087.1"/>
    </source>
</evidence>
<dbReference type="GO" id="GO:0060285">
    <property type="term" value="P:cilium-dependent cell motility"/>
    <property type="evidence" value="ECO:0007669"/>
    <property type="project" value="TreeGrafter"/>
</dbReference>
<dbReference type="GO" id="GO:0070286">
    <property type="term" value="P:axonemal dynein complex assembly"/>
    <property type="evidence" value="ECO:0007669"/>
    <property type="project" value="InterPro"/>
</dbReference>
<comment type="caution">
    <text evidence="5">The sequence shown here is derived from an EMBL/GenBank/DDBJ whole genome shotgun (WGS) entry which is preliminary data.</text>
</comment>
<evidence type="ECO:0008006" key="7">
    <source>
        <dbReference type="Google" id="ProtNLM"/>
    </source>
</evidence>
<accession>A0A482XRB3</accession>
<dbReference type="SMR" id="A0A482XRB3"/>
<feature type="domain" description="Dynein regulatory complex protein 1/2 N-terminal" evidence="3">
    <location>
        <begin position="51"/>
        <end position="148"/>
    </location>
</feature>
<dbReference type="InterPro" id="IPR029440">
    <property type="entry name" value="DRC1_C"/>
</dbReference>
<dbReference type="Proteomes" id="UP000291343">
    <property type="component" value="Unassembled WGS sequence"/>
</dbReference>
<dbReference type="PANTHER" id="PTHR21625">
    <property type="entry name" value="NYD-SP28 PROTEIN"/>
    <property type="match status" value="1"/>
</dbReference>
<organism evidence="5 6">
    <name type="scientific">Laodelphax striatellus</name>
    <name type="common">Small brown planthopper</name>
    <name type="synonym">Delphax striatella</name>
    <dbReference type="NCBI Taxonomy" id="195883"/>
    <lineage>
        <taxon>Eukaryota</taxon>
        <taxon>Metazoa</taxon>
        <taxon>Ecdysozoa</taxon>
        <taxon>Arthropoda</taxon>
        <taxon>Hexapoda</taxon>
        <taxon>Insecta</taxon>
        <taxon>Pterygota</taxon>
        <taxon>Neoptera</taxon>
        <taxon>Paraneoptera</taxon>
        <taxon>Hemiptera</taxon>
        <taxon>Auchenorrhyncha</taxon>
        <taxon>Fulgoroidea</taxon>
        <taxon>Delphacidae</taxon>
        <taxon>Criomorphinae</taxon>
        <taxon>Laodelphax</taxon>
    </lineage>
</organism>
<keyword evidence="2" id="KW-0175">Coiled coil</keyword>
<evidence type="ECO:0000259" key="3">
    <source>
        <dbReference type="Pfam" id="PF14772"/>
    </source>
</evidence>
<dbReference type="Pfam" id="PF14775">
    <property type="entry name" value="NYD-SP28_assoc"/>
    <property type="match status" value="1"/>
</dbReference>
<dbReference type="InParanoid" id="A0A482XRB3"/>
<dbReference type="InterPro" id="IPR039750">
    <property type="entry name" value="DRC1/DRC2"/>
</dbReference>
<comment type="similarity">
    <text evidence="1">Belongs to the DRC1 family.</text>
</comment>
<dbReference type="EMBL" id="QKKF02002849">
    <property type="protein sequence ID" value="RZF48087.1"/>
    <property type="molecule type" value="Genomic_DNA"/>
</dbReference>
<keyword evidence="6" id="KW-1185">Reference proteome</keyword>
<dbReference type="Pfam" id="PF14772">
    <property type="entry name" value="NYD-SP28"/>
    <property type="match status" value="1"/>
</dbReference>
<evidence type="ECO:0000256" key="1">
    <source>
        <dbReference type="ARBA" id="ARBA00009688"/>
    </source>
</evidence>
<proteinExistence type="inferred from homology"/>
<gene>
    <name evidence="5" type="ORF">LSTR_LSTR002153</name>
</gene>
<dbReference type="OrthoDB" id="10260459at2759"/>
<dbReference type="GO" id="GO:0005858">
    <property type="term" value="C:axonemal dynein complex"/>
    <property type="evidence" value="ECO:0007669"/>
    <property type="project" value="InterPro"/>
</dbReference>
<dbReference type="GO" id="GO:0003352">
    <property type="term" value="P:regulation of cilium movement"/>
    <property type="evidence" value="ECO:0007669"/>
    <property type="project" value="TreeGrafter"/>
</dbReference>